<dbReference type="GO" id="GO:0035999">
    <property type="term" value="P:tetrahydrofolate interconversion"/>
    <property type="evidence" value="ECO:0007669"/>
    <property type="project" value="UniProtKB-UniPathway"/>
</dbReference>
<dbReference type="InterPro" id="IPR003171">
    <property type="entry name" value="Mehydrof_redctse-like"/>
</dbReference>
<evidence type="ECO:0000256" key="9">
    <source>
        <dbReference type="ARBA" id="ARBA00023167"/>
    </source>
</evidence>
<evidence type="ECO:0000256" key="7">
    <source>
        <dbReference type="ARBA" id="ARBA00023002"/>
    </source>
</evidence>
<evidence type="ECO:0000313" key="14">
    <source>
        <dbReference type="Proteomes" id="UP000306888"/>
    </source>
</evidence>
<evidence type="ECO:0000256" key="8">
    <source>
        <dbReference type="ARBA" id="ARBA00023027"/>
    </source>
</evidence>
<gene>
    <name evidence="13" type="primary">metF</name>
    <name evidence="13" type="ORF">E5347_07970</name>
</gene>
<evidence type="ECO:0000256" key="3">
    <source>
        <dbReference type="ARBA" id="ARBA00006743"/>
    </source>
</evidence>
<dbReference type="GO" id="GO:0005829">
    <property type="term" value="C:cytosol"/>
    <property type="evidence" value="ECO:0007669"/>
    <property type="project" value="InterPro"/>
</dbReference>
<dbReference type="PANTHER" id="PTHR45754:SF3">
    <property type="entry name" value="METHYLENETETRAHYDROFOLATE REDUCTASE (NADPH)"/>
    <property type="match status" value="1"/>
</dbReference>
<evidence type="ECO:0000256" key="4">
    <source>
        <dbReference type="ARBA" id="ARBA00022605"/>
    </source>
</evidence>
<comment type="pathway">
    <text evidence="10">Amino-acid biosynthesis; L-methionine biosynthesis via de novo pathway.</text>
</comment>
<evidence type="ECO:0000313" key="13">
    <source>
        <dbReference type="EMBL" id="TGY42735.1"/>
    </source>
</evidence>
<proteinExistence type="inferred from homology"/>
<keyword evidence="5 12" id="KW-0285">Flavoprotein</keyword>
<dbReference type="GO" id="GO:0009086">
    <property type="term" value="P:methionine biosynthetic process"/>
    <property type="evidence" value="ECO:0007669"/>
    <property type="project" value="UniProtKB-KW"/>
</dbReference>
<keyword evidence="14" id="KW-1185">Reference proteome</keyword>
<accession>A0A4S2DL95</accession>
<keyword evidence="8" id="KW-0520">NAD</keyword>
<evidence type="ECO:0000256" key="6">
    <source>
        <dbReference type="ARBA" id="ARBA00022827"/>
    </source>
</evidence>
<keyword evidence="7 12" id="KW-0560">Oxidoreductase</keyword>
<sequence length="298" mass="33570">MNINNLFNEKKVVFSFEIFPPKQESNIETIYNTLEELKDLKPDFISVTYGAGGSLTKNMTCEISSIVKNKYGIEPLAHLTCINSTKDNVDKILDDLKNQGIENVLALRGDIPADYKGEGSFRYATDLITHIKGRDDFNIVAACYPEIHPDSKSIEDDLLNLKRKQEAGATHLVSQLFFDNNYFYNFLDKKEKYNINIPVEAGIMPVINARQIKRIVSLCGAKVPQKFLKIMNKYEFNPEALRDAGIAYANEQIIDLISSGVDGIHLYTMNNPYVARRISEGVSSIINTINTCENVANK</sequence>
<dbReference type="Pfam" id="PF02219">
    <property type="entry name" value="MTHFR"/>
    <property type="match status" value="1"/>
</dbReference>
<comment type="catalytic activity">
    <reaction evidence="11">
        <text>(6S)-5-methyl-5,6,7,8-tetrahydrofolate + NAD(+) = (6R)-5,10-methylene-5,6,7,8-tetrahydrofolate + NADH + H(+)</text>
        <dbReference type="Rhea" id="RHEA:19821"/>
        <dbReference type="ChEBI" id="CHEBI:15378"/>
        <dbReference type="ChEBI" id="CHEBI:15636"/>
        <dbReference type="ChEBI" id="CHEBI:18608"/>
        <dbReference type="ChEBI" id="CHEBI:57540"/>
        <dbReference type="ChEBI" id="CHEBI:57945"/>
        <dbReference type="EC" id="1.5.1.54"/>
    </reaction>
    <physiologicalReaction direction="right-to-left" evidence="11">
        <dbReference type="Rhea" id="RHEA:19823"/>
    </physiologicalReaction>
</comment>
<dbReference type="GO" id="GO:0106312">
    <property type="term" value="F:methylenetetrahydrofolate reductase (NADH) activity"/>
    <property type="evidence" value="ECO:0007669"/>
    <property type="project" value="UniProtKB-EC"/>
</dbReference>
<dbReference type="InterPro" id="IPR029041">
    <property type="entry name" value="FAD-linked_oxidoreductase-like"/>
</dbReference>
<evidence type="ECO:0000256" key="2">
    <source>
        <dbReference type="ARBA" id="ARBA00004777"/>
    </source>
</evidence>
<dbReference type="GO" id="GO:0071949">
    <property type="term" value="F:FAD binding"/>
    <property type="evidence" value="ECO:0007669"/>
    <property type="project" value="TreeGrafter"/>
</dbReference>
<dbReference type="RefSeq" id="WP_136006203.1">
    <property type="nucleotide sequence ID" value="NZ_SRYR01000002.1"/>
</dbReference>
<dbReference type="Proteomes" id="UP000306888">
    <property type="component" value="Unassembled WGS sequence"/>
</dbReference>
<protein>
    <recommendedName>
        <fullName evidence="12">Methylenetetrahydrofolate reductase</fullName>
        <ecNumber evidence="12">1.5.1.54</ecNumber>
    </recommendedName>
</protein>
<dbReference type="NCBIfam" id="TIGR00676">
    <property type="entry name" value="fadh2"/>
    <property type="match status" value="1"/>
</dbReference>
<evidence type="ECO:0000256" key="5">
    <source>
        <dbReference type="ARBA" id="ARBA00022630"/>
    </source>
</evidence>
<dbReference type="PANTHER" id="PTHR45754">
    <property type="entry name" value="METHYLENETETRAHYDROFOLATE REDUCTASE"/>
    <property type="match status" value="1"/>
</dbReference>
<evidence type="ECO:0000256" key="12">
    <source>
        <dbReference type="RuleBase" id="RU003862"/>
    </source>
</evidence>
<keyword evidence="4" id="KW-0028">Amino-acid biosynthesis</keyword>
<keyword evidence="9" id="KW-0486">Methionine biosynthesis</keyword>
<keyword evidence="6 12" id="KW-0274">FAD</keyword>
<comment type="similarity">
    <text evidence="3 12">Belongs to the methylenetetrahydrofolate reductase family.</text>
</comment>
<name>A0A4S2DL95_9CLOT</name>
<comment type="pathway">
    <text evidence="2 12">One-carbon metabolism; tetrahydrofolate interconversion.</text>
</comment>
<comment type="cofactor">
    <cofactor evidence="1 12">
        <name>FAD</name>
        <dbReference type="ChEBI" id="CHEBI:57692"/>
    </cofactor>
</comment>
<dbReference type="Gene3D" id="3.20.20.220">
    <property type="match status" value="1"/>
</dbReference>
<dbReference type="AlphaFoldDB" id="A0A4S2DL95"/>
<organism evidence="13 14">
    <name type="scientific">Clostridium sartagoforme</name>
    <dbReference type="NCBI Taxonomy" id="84031"/>
    <lineage>
        <taxon>Bacteria</taxon>
        <taxon>Bacillati</taxon>
        <taxon>Bacillota</taxon>
        <taxon>Clostridia</taxon>
        <taxon>Eubacteriales</taxon>
        <taxon>Clostridiaceae</taxon>
        <taxon>Clostridium</taxon>
    </lineage>
</organism>
<reference evidence="13 14" key="1">
    <citation type="submission" date="2019-04" db="EMBL/GenBank/DDBJ databases">
        <title>Microbes associate with the intestines of laboratory mice.</title>
        <authorList>
            <person name="Navarre W."/>
            <person name="Wong E."/>
            <person name="Huang K."/>
            <person name="Tropini C."/>
            <person name="Ng K."/>
            <person name="Yu B."/>
        </authorList>
    </citation>
    <scope>NUCLEOTIDE SEQUENCE [LARGE SCALE GENOMIC DNA]</scope>
    <source>
        <strain evidence="13 14">NM50_B9-20</strain>
    </source>
</reference>
<dbReference type="CDD" id="cd00537">
    <property type="entry name" value="MTHFR"/>
    <property type="match status" value="1"/>
</dbReference>
<evidence type="ECO:0000256" key="1">
    <source>
        <dbReference type="ARBA" id="ARBA00001974"/>
    </source>
</evidence>
<dbReference type="EMBL" id="SRYR01000002">
    <property type="protein sequence ID" value="TGY42735.1"/>
    <property type="molecule type" value="Genomic_DNA"/>
</dbReference>
<dbReference type="EC" id="1.5.1.54" evidence="12"/>
<comment type="caution">
    <text evidence="13">The sequence shown here is derived from an EMBL/GenBank/DDBJ whole genome shotgun (WGS) entry which is preliminary data.</text>
</comment>
<dbReference type="UniPathway" id="UPA00193"/>
<evidence type="ECO:0000256" key="10">
    <source>
        <dbReference type="ARBA" id="ARBA00034478"/>
    </source>
</evidence>
<evidence type="ECO:0000256" key="11">
    <source>
        <dbReference type="ARBA" id="ARBA00048628"/>
    </source>
</evidence>
<dbReference type="SUPFAM" id="SSF51730">
    <property type="entry name" value="FAD-linked oxidoreductase"/>
    <property type="match status" value="1"/>
</dbReference>
<dbReference type="InterPro" id="IPR004620">
    <property type="entry name" value="MTHF_reductase_bac"/>
</dbReference>
<dbReference type="OrthoDB" id="9812555at2"/>